<dbReference type="SUPFAM" id="SSF53167">
    <property type="entry name" value="Purine and uridine phosphorylases"/>
    <property type="match status" value="1"/>
</dbReference>
<dbReference type="InterPro" id="IPR000845">
    <property type="entry name" value="Nucleoside_phosphorylase_d"/>
</dbReference>
<dbReference type="AlphaFoldDB" id="A0AAN8RI27"/>
<reference evidence="3 4" key="1">
    <citation type="submission" date="2019-10" db="EMBL/GenBank/DDBJ databases">
        <authorList>
            <person name="Palmer J.M."/>
        </authorList>
    </citation>
    <scope>NUCLEOTIDE SEQUENCE [LARGE SCALE GENOMIC DNA]</scope>
    <source>
        <strain evidence="3 4">TWF506</strain>
    </source>
</reference>
<dbReference type="PANTHER" id="PTHR46082:SF6">
    <property type="entry name" value="AAA+ ATPASE DOMAIN-CONTAINING PROTEIN-RELATED"/>
    <property type="match status" value="1"/>
</dbReference>
<evidence type="ECO:0000259" key="2">
    <source>
        <dbReference type="Pfam" id="PF24476"/>
    </source>
</evidence>
<dbReference type="EMBL" id="JAVHJM010000015">
    <property type="protein sequence ID" value="KAK6497226.1"/>
    <property type="molecule type" value="Genomic_DNA"/>
</dbReference>
<dbReference type="PANTHER" id="PTHR46082">
    <property type="entry name" value="ATP/GTP-BINDING PROTEIN-RELATED"/>
    <property type="match status" value="1"/>
</dbReference>
<keyword evidence="4" id="KW-1185">Reference proteome</keyword>
<dbReference type="InterPro" id="IPR056002">
    <property type="entry name" value="DUF7580"/>
</dbReference>
<gene>
    <name evidence="3" type="ORF">TWF506_004700</name>
</gene>
<accession>A0AAN8RI27</accession>
<dbReference type="GO" id="GO:0003824">
    <property type="term" value="F:catalytic activity"/>
    <property type="evidence" value="ECO:0007669"/>
    <property type="project" value="InterPro"/>
</dbReference>
<dbReference type="Pfam" id="PF24476">
    <property type="entry name" value="DUF7580"/>
    <property type="match status" value="1"/>
</dbReference>
<feature type="domain" description="DUF7580" evidence="2">
    <location>
        <begin position="185"/>
        <end position="527"/>
    </location>
</feature>
<evidence type="ECO:0000313" key="3">
    <source>
        <dbReference type="EMBL" id="KAK6497226.1"/>
    </source>
</evidence>
<dbReference type="Proteomes" id="UP001307849">
    <property type="component" value="Unassembled WGS sequence"/>
</dbReference>
<name>A0AAN8RI27_9PEZI</name>
<dbReference type="InterPro" id="IPR035994">
    <property type="entry name" value="Nucleoside_phosphorylase_sf"/>
</dbReference>
<dbReference type="Pfam" id="PF01048">
    <property type="entry name" value="PNP_UDP_1"/>
    <property type="match status" value="1"/>
</dbReference>
<evidence type="ECO:0008006" key="5">
    <source>
        <dbReference type="Google" id="ProtNLM"/>
    </source>
</evidence>
<dbReference type="GO" id="GO:0009116">
    <property type="term" value="P:nucleoside metabolic process"/>
    <property type="evidence" value="ECO:0007669"/>
    <property type="project" value="InterPro"/>
</dbReference>
<evidence type="ECO:0000313" key="4">
    <source>
        <dbReference type="Proteomes" id="UP001307849"/>
    </source>
</evidence>
<sequence length="965" mass="108814">MVPDATSSTLDIAQKAFPIVSAVAAQIGQDTKKEYFGRLSALLTFVLVTIDTLVTLPLLQAETYKNKIKVVLQLLEKACTWPRDSNRKTFALAKGQSSDYPTLESLIAAKNTQKNPRALRDSHTYRGIKDFFTKKYRSEAETLLAILNDAQTTQSVTADDMGLGAEEINEKNNAPGYPDHVNGTLYFTLGQHTSCGCEIEHLKQARLRLDAKEEYQDEKVPFEFAFSTSPKYLSKSSSQCGGWHETMMFVKKRTGKKRVTQSSETSDCRLEHPEGEELYPGDLCKHLGSRMNVCLRFNLALEGSDSYPILRANISAAIPFRNIKSARGFSFTEFLERFRNQMSKADKFRLAYILAKSVWQYYGSDWMKNPWTYNDIQFLEEEKAAENQQNYILASYSPYLAPQFAASDEYIGEYYPKSKGLLFHRYPGVLALAIMLIDIIGGQLPSEFRANEPYTYQKTRDCYTLASIAKKGLECDVLYKKVIDKCLDRELFDDESAQYDPIEPQKGLGTRQSIIYKEIVAPLKYLLAIPNVAQEELALQQQNLLDSAKRNFSDAIQSELNPMMHQQHPSSISTWQSLHHYSGSVASIAFPQLRDTTSRVSSTLSQSHIVRLYSRPSSRKEFEIAIICALKTEYEAVELLMDHFWDDDEGEEPYRRLPGDENTYTNGRIGEHNVVLTLLPGIGKVDAAKASANLRASYQGLRLTLLVGICGGVPSYNDETEIILGDVVISTSIIQYDFGRRFSHEFRCKKPFETTNADIRSFLGTVETSRNLNRLKTRASHYLQFIQGRSPYEAEKYKYPGVSEDKLFQASSRHKHHSSLGCKTCGACKEDSDLVCDEALEMLCTQLQCDENMIVPRKRLAQKKITNTPSTANQFQPAMHFGRMGSGDTVMKSGIERDDIAKKHGVIGFEMEGAGIWNTLPCIIVKGICDYSDCHKNKKWQNFAAATAAAAMKALLEQYNGTDRN</sequence>
<organism evidence="3 4">
    <name type="scientific">Arthrobotrys conoides</name>
    <dbReference type="NCBI Taxonomy" id="74498"/>
    <lineage>
        <taxon>Eukaryota</taxon>
        <taxon>Fungi</taxon>
        <taxon>Dikarya</taxon>
        <taxon>Ascomycota</taxon>
        <taxon>Pezizomycotina</taxon>
        <taxon>Orbiliomycetes</taxon>
        <taxon>Orbiliales</taxon>
        <taxon>Orbiliaceae</taxon>
        <taxon>Arthrobotrys</taxon>
    </lineage>
</organism>
<evidence type="ECO:0000259" key="1">
    <source>
        <dbReference type="Pfam" id="PF01048"/>
    </source>
</evidence>
<dbReference type="Gene3D" id="3.40.50.1580">
    <property type="entry name" value="Nucleoside phosphorylase domain"/>
    <property type="match status" value="1"/>
</dbReference>
<feature type="domain" description="Nucleoside phosphorylase" evidence="1">
    <location>
        <begin position="623"/>
        <end position="744"/>
    </location>
</feature>
<protein>
    <recommendedName>
        <fullName evidence="5">Nucleoside phosphorylase domain-containing protein</fullName>
    </recommendedName>
</protein>
<dbReference type="InterPro" id="IPR053137">
    <property type="entry name" value="NLR-like"/>
</dbReference>
<comment type="caution">
    <text evidence="3">The sequence shown here is derived from an EMBL/GenBank/DDBJ whole genome shotgun (WGS) entry which is preliminary data.</text>
</comment>
<proteinExistence type="predicted"/>